<dbReference type="Pfam" id="PF07920">
    <property type="entry name" value="DUF1684"/>
    <property type="match status" value="1"/>
</dbReference>
<organism evidence="1 2">
    <name type="scientific">Schumannella luteola</name>
    <dbReference type="NCBI Taxonomy" id="472059"/>
    <lineage>
        <taxon>Bacteria</taxon>
        <taxon>Bacillati</taxon>
        <taxon>Actinomycetota</taxon>
        <taxon>Actinomycetes</taxon>
        <taxon>Micrococcales</taxon>
        <taxon>Microbacteriaceae</taxon>
        <taxon>Schumannella</taxon>
    </lineage>
</organism>
<evidence type="ECO:0000313" key="1">
    <source>
        <dbReference type="EMBL" id="NYG99362.1"/>
    </source>
</evidence>
<evidence type="ECO:0008006" key="3">
    <source>
        <dbReference type="Google" id="ProtNLM"/>
    </source>
</evidence>
<dbReference type="RefSeq" id="WP_179567519.1">
    <property type="nucleotide sequence ID" value="NZ_JACBZY010000001.1"/>
</dbReference>
<sequence>MTITEPASAAPASAAPASAAPASAAPASAAPATPTSAAFDRRAIDRAGFAREWADWHAAHEAQRASEHGFLAVTGLHWLSAEPQGIDGVPGLWSTSDAGPVIELADGETLQRNGATVSGRVELGPLAERTGIDLVHGDIVIEVARRGGSDIVRPRDPAYPLRVNHTGTPVYPPNPRWLAAGRFVAYDAPREVTVGAAVEGLEHVYAAPGEIEFELQGETFRLIAFDGKAPGALLVLFTDATSGITTYDANRALTVAAPDAEGRVLLDFNRAVNLPCAYTDFATCPLPPAGNRIPVGVEAGEKTPTERG</sequence>
<dbReference type="PANTHER" id="PTHR41913:SF1">
    <property type="entry name" value="DUF1684 DOMAIN-CONTAINING PROTEIN"/>
    <property type="match status" value="1"/>
</dbReference>
<keyword evidence="2" id="KW-1185">Reference proteome</keyword>
<dbReference type="PANTHER" id="PTHR41913">
    <property type="entry name" value="DUF1684 DOMAIN-CONTAINING PROTEIN"/>
    <property type="match status" value="1"/>
</dbReference>
<protein>
    <recommendedName>
        <fullName evidence="3">DUF1684 domain-containing protein</fullName>
    </recommendedName>
</protein>
<comment type="caution">
    <text evidence="1">The sequence shown here is derived from an EMBL/GenBank/DDBJ whole genome shotgun (WGS) entry which is preliminary data.</text>
</comment>
<dbReference type="EMBL" id="JACBZY010000001">
    <property type="protein sequence ID" value="NYG99362.1"/>
    <property type="molecule type" value="Genomic_DNA"/>
</dbReference>
<accession>A0A852YBZ1</accession>
<dbReference type="InterPro" id="IPR012467">
    <property type="entry name" value="DUF1684"/>
</dbReference>
<gene>
    <name evidence="1" type="ORF">BJ979_001988</name>
</gene>
<reference evidence="1 2" key="1">
    <citation type="submission" date="2020-07" db="EMBL/GenBank/DDBJ databases">
        <title>Sequencing the genomes of 1000 actinobacteria strains.</title>
        <authorList>
            <person name="Klenk H.-P."/>
        </authorList>
    </citation>
    <scope>NUCLEOTIDE SEQUENCE [LARGE SCALE GENOMIC DNA]</scope>
    <source>
        <strain evidence="1 2">DSM 23141</strain>
    </source>
</reference>
<name>A0A852YBZ1_9MICO</name>
<dbReference type="AlphaFoldDB" id="A0A852YBZ1"/>
<dbReference type="Proteomes" id="UP000553888">
    <property type="component" value="Unassembled WGS sequence"/>
</dbReference>
<proteinExistence type="predicted"/>
<evidence type="ECO:0000313" key="2">
    <source>
        <dbReference type="Proteomes" id="UP000553888"/>
    </source>
</evidence>